<evidence type="ECO:0000313" key="3">
    <source>
        <dbReference type="Proteomes" id="UP000301475"/>
    </source>
</evidence>
<evidence type="ECO:0000256" key="1">
    <source>
        <dbReference type="SAM" id="MobiDB-lite"/>
    </source>
</evidence>
<proteinExistence type="predicted"/>
<dbReference type="EMBL" id="CP039381">
    <property type="protein sequence ID" value="QCT07710.1"/>
    <property type="molecule type" value="Genomic_DNA"/>
</dbReference>
<name>A0A4P8XZY7_9FIRM</name>
<accession>A0A4P8XZY7</accession>
<feature type="compositionally biased region" description="Polar residues" evidence="1">
    <location>
        <begin position="81"/>
        <end position="98"/>
    </location>
</feature>
<dbReference type="AlphaFoldDB" id="A0A4P8XZY7"/>
<dbReference type="Proteomes" id="UP000301475">
    <property type="component" value="Chromosome"/>
</dbReference>
<keyword evidence="3" id="KW-1185">Reference proteome</keyword>
<dbReference type="RefSeq" id="WP_138157701.1">
    <property type="nucleotide sequence ID" value="NZ_CP039381.1"/>
</dbReference>
<protein>
    <submittedName>
        <fullName evidence="2">Uncharacterized protein</fullName>
    </submittedName>
</protein>
<evidence type="ECO:0000313" key="2">
    <source>
        <dbReference type="EMBL" id="QCT07710.1"/>
    </source>
</evidence>
<dbReference type="KEGG" id="ruj:E5Z56_10250"/>
<dbReference type="OrthoDB" id="2087128at2"/>
<organism evidence="2 3">
    <name type="scientific">Ruminococcus bovis</name>
    <dbReference type="NCBI Taxonomy" id="2564099"/>
    <lineage>
        <taxon>Bacteria</taxon>
        <taxon>Bacillati</taxon>
        <taxon>Bacillota</taxon>
        <taxon>Clostridia</taxon>
        <taxon>Eubacteriales</taxon>
        <taxon>Oscillospiraceae</taxon>
        <taxon>Ruminococcus</taxon>
    </lineage>
</organism>
<gene>
    <name evidence="2" type="ORF">E5Z56_10250</name>
</gene>
<reference evidence="2 3" key="1">
    <citation type="submission" date="2019-04" db="EMBL/GenBank/DDBJ databases">
        <authorList>
            <person name="Embree M."/>
            <person name="Gaffney J.R."/>
        </authorList>
    </citation>
    <scope>NUCLEOTIDE SEQUENCE [LARGE SCALE GENOMIC DNA]</scope>
    <source>
        <strain evidence="2 3">JE7A12</strain>
    </source>
</reference>
<feature type="region of interest" description="Disordered" evidence="1">
    <location>
        <begin position="74"/>
        <end position="100"/>
    </location>
</feature>
<sequence>MVNRNMIDLGQIYGLTGNNPNRYMYANTSDIVNIPSLEDIANTHQMNRNQSMTTGVNDGNIVPSSSIQTVATPMSDLDELNSGNRNSSETATGTSVPISSPMRVNLTTEESAQPIEEYNQPFQPFLVDAQNIQYLNSFARTQIGRMVQVNFMMGTNTVQSLEGTLLGVGANFLLINERGTRNVTACDFYNVKYIRFFY</sequence>